<name>A0AAV1IMZ2_9CHLO</name>
<proteinExistence type="inferred from homology"/>
<evidence type="ECO:0000313" key="4">
    <source>
        <dbReference type="EMBL" id="CAK0787602.1"/>
    </source>
</evidence>
<sequence>MQVLQLQWHFKEFFFLTAVGLITFLASALVLWSNVRASQMAAVPTALSSGYMTLLIYIAVSFGYQVYRRSRALKDVPGPECDSVLGLLHLLGKRDMHRVCTEHAEKYGPIFKWRLFTFHAVIITDPVLATQVLRNKAVDKLRFMYSFLDVFLGGTSLLTGPTDEHWKLVRKAVAPAFSQGNMRDALDQVVERTLVLVNFLKVQGATATHNMDNLLLRESMDVIGRFGFQKEMNALQSLSTGNEEEAFNVTALLRSTHEVETRVQEIYRWWKLWKQDVREGWEILGRYRTIVWSLLAHIKSVKPKPGSFADLLLRAKNPKTGQKLPDVQMFPEIAALFFAGIDTTGHTGTFFLYMVSQHPEVEEKLMAELDSLQLRITPQRRHPRKMTYADLNRLTYLQAVIKEVLRMYPPVGIGQIRVAEKHDIVLGGKLHLPAGTIMWVPHHAIQNVSFNWDDHDKFLPERWLVPGTEYAVTEKLPLPREWYTDMETEAVSAAAGPLMSMESIPANMDVTDLAAEDSKRPKRYFPFAEGPRSCVGQSLAKVSLVATMATLMQHFHFSLADEMGGPEGVRASEQYTLVIGLANGMSMHAVPRPGVMDGLSNNGHASC</sequence>
<gene>
    <name evidence="4" type="ORF">CVIRNUC_010824</name>
</gene>
<keyword evidence="2" id="KW-0349">Heme</keyword>
<evidence type="ECO:0000256" key="3">
    <source>
        <dbReference type="SAM" id="Phobius"/>
    </source>
</evidence>
<keyword evidence="2" id="KW-0479">Metal-binding</keyword>
<dbReference type="AlphaFoldDB" id="A0AAV1IMZ2"/>
<dbReference type="GO" id="GO:0020037">
    <property type="term" value="F:heme binding"/>
    <property type="evidence" value="ECO:0007669"/>
    <property type="project" value="InterPro"/>
</dbReference>
<comment type="similarity">
    <text evidence="1">Belongs to the cytochrome P450 family.</text>
</comment>
<dbReference type="GO" id="GO:0016705">
    <property type="term" value="F:oxidoreductase activity, acting on paired donors, with incorporation or reduction of molecular oxygen"/>
    <property type="evidence" value="ECO:0007669"/>
    <property type="project" value="InterPro"/>
</dbReference>
<keyword evidence="3" id="KW-0812">Transmembrane</keyword>
<feature type="transmembrane region" description="Helical" evidence="3">
    <location>
        <begin position="12"/>
        <end position="35"/>
    </location>
</feature>
<reference evidence="4 5" key="1">
    <citation type="submission" date="2023-10" db="EMBL/GenBank/DDBJ databases">
        <authorList>
            <person name="Maclean D."/>
            <person name="Macfadyen A."/>
        </authorList>
    </citation>
    <scope>NUCLEOTIDE SEQUENCE [LARGE SCALE GENOMIC DNA]</scope>
</reference>
<feature type="binding site" description="axial binding residue" evidence="2">
    <location>
        <position position="534"/>
    </location>
    <ligand>
        <name>heme</name>
        <dbReference type="ChEBI" id="CHEBI:30413"/>
    </ligand>
    <ligandPart>
        <name>Fe</name>
        <dbReference type="ChEBI" id="CHEBI:18248"/>
    </ligandPart>
</feature>
<evidence type="ECO:0000256" key="1">
    <source>
        <dbReference type="ARBA" id="ARBA00010617"/>
    </source>
</evidence>
<organism evidence="4 5">
    <name type="scientific">Coccomyxa viridis</name>
    <dbReference type="NCBI Taxonomy" id="1274662"/>
    <lineage>
        <taxon>Eukaryota</taxon>
        <taxon>Viridiplantae</taxon>
        <taxon>Chlorophyta</taxon>
        <taxon>core chlorophytes</taxon>
        <taxon>Trebouxiophyceae</taxon>
        <taxon>Trebouxiophyceae incertae sedis</taxon>
        <taxon>Coccomyxaceae</taxon>
        <taxon>Coccomyxa</taxon>
    </lineage>
</organism>
<dbReference type="GO" id="GO:0004497">
    <property type="term" value="F:monooxygenase activity"/>
    <property type="evidence" value="ECO:0007669"/>
    <property type="project" value="InterPro"/>
</dbReference>
<evidence type="ECO:0008006" key="6">
    <source>
        <dbReference type="Google" id="ProtNLM"/>
    </source>
</evidence>
<feature type="transmembrane region" description="Helical" evidence="3">
    <location>
        <begin position="41"/>
        <end position="64"/>
    </location>
</feature>
<dbReference type="InterPro" id="IPR002401">
    <property type="entry name" value="Cyt_P450_E_grp-I"/>
</dbReference>
<comment type="cofactor">
    <cofactor evidence="2">
        <name>heme</name>
        <dbReference type="ChEBI" id="CHEBI:30413"/>
    </cofactor>
</comment>
<dbReference type="PRINTS" id="PR00463">
    <property type="entry name" value="EP450I"/>
</dbReference>
<comment type="caution">
    <text evidence="4">The sequence shown here is derived from an EMBL/GenBank/DDBJ whole genome shotgun (WGS) entry which is preliminary data.</text>
</comment>
<dbReference type="InterPro" id="IPR001128">
    <property type="entry name" value="Cyt_P450"/>
</dbReference>
<dbReference type="Gene3D" id="1.10.630.10">
    <property type="entry name" value="Cytochrome P450"/>
    <property type="match status" value="1"/>
</dbReference>
<dbReference type="PANTHER" id="PTHR24305">
    <property type="entry name" value="CYTOCHROME P450"/>
    <property type="match status" value="1"/>
</dbReference>
<accession>A0AAV1IMZ2</accession>
<keyword evidence="3" id="KW-1133">Transmembrane helix</keyword>
<evidence type="ECO:0000313" key="5">
    <source>
        <dbReference type="Proteomes" id="UP001314263"/>
    </source>
</evidence>
<dbReference type="InterPro" id="IPR036396">
    <property type="entry name" value="Cyt_P450_sf"/>
</dbReference>
<dbReference type="EMBL" id="CAUYUE010000017">
    <property type="protein sequence ID" value="CAK0787602.1"/>
    <property type="molecule type" value="Genomic_DNA"/>
</dbReference>
<dbReference type="InterPro" id="IPR050121">
    <property type="entry name" value="Cytochrome_P450_monoxygenase"/>
</dbReference>
<keyword evidence="5" id="KW-1185">Reference proteome</keyword>
<evidence type="ECO:0000256" key="2">
    <source>
        <dbReference type="PIRSR" id="PIRSR602401-1"/>
    </source>
</evidence>
<protein>
    <recommendedName>
        <fullName evidence="6">Cytochrome P450</fullName>
    </recommendedName>
</protein>
<dbReference type="PANTHER" id="PTHR24305:SF166">
    <property type="entry name" value="CYTOCHROME P450 12A4, MITOCHONDRIAL-RELATED"/>
    <property type="match status" value="1"/>
</dbReference>
<dbReference type="Pfam" id="PF00067">
    <property type="entry name" value="p450"/>
    <property type="match status" value="2"/>
</dbReference>
<keyword evidence="2" id="KW-0408">Iron</keyword>
<dbReference type="SUPFAM" id="SSF48264">
    <property type="entry name" value="Cytochrome P450"/>
    <property type="match status" value="1"/>
</dbReference>
<keyword evidence="3" id="KW-0472">Membrane</keyword>
<dbReference type="PRINTS" id="PR00385">
    <property type="entry name" value="P450"/>
</dbReference>
<dbReference type="GO" id="GO:0005506">
    <property type="term" value="F:iron ion binding"/>
    <property type="evidence" value="ECO:0007669"/>
    <property type="project" value="InterPro"/>
</dbReference>
<dbReference type="CDD" id="cd00302">
    <property type="entry name" value="cytochrome_P450"/>
    <property type="match status" value="1"/>
</dbReference>
<dbReference type="Proteomes" id="UP001314263">
    <property type="component" value="Unassembled WGS sequence"/>
</dbReference>